<evidence type="ECO:0000256" key="2">
    <source>
        <dbReference type="ARBA" id="ARBA00006486"/>
    </source>
</evidence>
<evidence type="ECO:0000256" key="15">
    <source>
        <dbReference type="HAMAP-Rule" id="MF_00012"/>
    </source>
</evidence>
<feature type="active site" description="Proton acceptor" evidence="15">
    <location>
        <position position="522"/>
    </location>
</feature>
<evidence type="ECO:0000256" key="5">
    <source>
        <dbReference type="ARBA" id="ARBA00022723"/>
    </source>
</evidence>
<keyword evidence="4 15" id="KW-0001">2Fe-2S</keyword>
<organism evidence="19 20">
    <name type="scientific">Delftia deserti</name>
    <dbReference type="NCBI Taxonomy" id="1651218"/>
    <lineage>
        <taxon>Bacteria</taxon>
        <taxon>Pseudomonadati</taxon>
        <taxon>Pseudomonadota</taxon>
        <taxon>Betaproteobacteria</taxon>
        <taxon>Burkholderiales</taxon>
        <taxon>Comamonadaceae</taxon>
        <taxon>Delftia</taxon>
    </lineage>
</organism>
<comment type="pathway">
    <text evidence="12 15">Amino-acid biosynthesis; L-valine biosynthesis; L-valine from pyruvate: step 3/4.</text>
</comment>
<keyword evidence="9 15" id="KW-0456">Lyase</keyword>
<comment type="similarity">
    <text evidence="2 15">Belongs to the IlvD/Edd family.</text>
</comment>
<comment type="caution">
    <text evidence="15">Lacks conserved residue(s) required for the propagation of feature annotation.</text>
</comment>
<dbReference type="NCBIfam" id="NF002068">
    <property type="entry name" value="PRK00911.1"/>
    <property type="match status" value="1"/>
</dbReference>
<evidence type="ECO:0000256" key="12">
    <source>
        <dbReference type="ARBA" id="ARBA00029436"/>
    </source>
</evidence>
<dbReference type="PROSITE" id="PS00886">
    <property type="entry name" value="ILVD_EDD_1"/>
    <property type="match status" value="1"/>
</dbReference>
<dbReference type="InterPro" id="IPR056740">
    <property type="entry name" value="ILV_EDD_C"/>
</dbReference>
<evidence type="ECO:0000256" key="7">
    <source>
        <dbReference type="ARBA" id="ARBA00023004"/>
    </source>
</evidence>
<dbReference type="InterPro" id="IPR050165">
    <property type="entry name" value="DHAD_IlvD/Edd"/>
</dbReference>
<accession>A0ABW5EVH4</accession>
<name>A0ABW5EVH4_9BURK</name>
<protein>
    <recommendedName>
        <fullName evidence="14 15">Dihydroxy-acid dehydratase</fullName>
        <shortName evidence="15">DAD</shortName>
        <ecNumber evidence="14 15">4.2.1.9</ecNumber>
    </recommendedName>
</protein>
<comment type="cofactor">
    <cofactor evidence="15">
        <name>[2Fe-2S] cluster</name>
        <dbReference type="ChEBI" id="CHEBI:190135"/>
    </cofactor>
    <text evidence="15">Binds 1 [2Fe-2S] cluster per subunit. This cluster acts as a Lewis acid cofactor.</text>
</comment>
<evidence type="ECO:0000256" key="8">
    <source>
        <dbReference type="ARBA" id="ARBA00023014"/>
    </source>
</evidence>
<dbReference type="SUPFAM" id="SSF143975">
    <property type="entry name" value="IlvD/EDD N-terminal domain-like"/>
    <property type="match status" value="1"/>
</dbReference>
<comment type="cofactor">
    <cofactor evidence="1 15">
        <name>Mg(2+)</name>
        <dbReference type="ChEBI" id="CHEBI:18420"/>
    </cofactor>
</comment>
<evidence type="ECO:0000256" key="1">
    <source>
        <dbReference type="ARBA" id="ARBA00001946"/>
    </source>
</evidence>
<evidence type="ECO:0000259" key="17">
    <source>
        <dbReference type="Pfam" id="PF00920"/>
    </source>
</evidence>
<comment type="subunit">
    <text evidence="15">Homodimer.</text>
</comment>
<feature type="compositionally biased region" description="Low complexity" evidence="16">
    <location>
        <begin position="15"/>
        <end position="40"/>
    </location>
</feature>
<keyword evidence="6 15" id="KW-0460">Magnesium</keyword>
<dbReference type="Pfam" id="PF24877">
    <property type="entry name" value="ILV_EDD_C"/>
    <property type="match status" value="1"/>
</dbReference>
<feature type="binding site" evidence="15">
    <location>
        <position position="126"/>
    </location>
    <ligand>
        <name>Mg(2+)</name>
        <dbReference type="ChEBI" id="CHEBI:18420"/>
    </ligand>
</feature>
<gene>
    <name evidence="15" type="primary">ilvD</name>
    <name evidence="19" type="ORF">ACFSPV_19290</name>
</gene>
<reference evidence="20" key="1">
    <citation type="journal article" date="2019" name="Int. J. Syst. Evol. Microbiol.">
        <title>The Global Catalogue of Microorganisms (GCM) 10K type strain sequencing project: providing services to taxonomists for standard genome sequencing and annotation.</title>
        <authorList>
            <consortium name="The Broad Institute Genomics Platform"/>
            <consortium name="The Broad Institute Genome Sequencing Center for Infectious Disease"/>
            <person name="Wu L."/>
            <person name="Ma J."/>
        </authorList>
    </citation>
    <scope>NUCLEOTIDE SEQUENCE [LARGE SCALE GENOMIC DNA]</scope>
    <source>
        <strain evidence="20">CCUG 62793</strain>
    </source>
</reference>
<evidence type="ECO:0000256" key="14">
    <source>
        <dbReference type="ARBA" id="ARBA00029490"/>
    </source>
</evidence>
<feature type="modified residue" description="N6-carboxylysine" evidence="15">
    <location>
        <position position="169"/>
    </location>
</feature>
<dbReference type="InterPro" id="IPR037237">
    <property type="entry name" value="IlvD/EDD_N"/>
</dbReference>
<feature type="domain" description="Dihydroxy-acid/6-phosphogluconate dehydratase N-terminal" evidence="17">
    <location>
        <begin position="79"/>
        <end position="403"/>
    </location>
</feature>
<comment type="caution">
    <text evidence="19">The sequence shown here is derived from an EMBL/GenBank/DDBJ whole genome shotgun (WGS) entry which is preliminary data.</text>
</comment>
<dbReference type="GO" id="GO:0004160">
    <property type="term" value="F:dihydroxy-acid dehydratase activity"/>
    <property type="evidence" value="ECO:0007669"/>
    <property type="project" value="UniProtKB-EC"/>
</dbReference>
<proteinExistence type="inferred from homology"/>
<dbReference type="InterPro" id="IPR042096">
    <property type="entry name" value="Dihydro-acid_dehy_C"/>
</dbReference>
<dbReference type="Pfam" id="PF00920">
    <property type="entry name" value="ILVD_EDD_N"/>
    <property type="match status" value="1"/>
</dbReference>
<feature type="binding site" evidence="15">
    <location>
        <position position="168"/>
    </location>
    <ligand>
        <name>Mg(2+)</name>
        <dbReference type="ChEBI" id="CHEBI:18420"/>
    </ligand>
</feature>
<feature type="binding site" description="via carbamate group" evidence="15">
    <location>
        <position position="169"/>
    </location>
    <ligand>
        <name>Mg(2+)</name>
        <dbReference type="ChEBI" id="CHEBI:18420"/>
    </ligand>
</feature>
<comment type="function">
    <text evidence="15">Functions in the biosynthesis of branched-chain amino acids. Catalyzes the dehydration of (2R,3R)-2,3-dihydroxy-3-methylpentanoate (2,3-dihydroxy-3-methylvalerate) into 2-oxo-3-methylpentanoate (2-oxo-3-methylvalerate) and of (2R)-2,3-dihydroxy-3-methylbutanoate (2,3-dihydroxyisovalerate) into 2-oxo-3-methylbutanoate (2-oxoisovalerate), the penultimate precursor to L-isoleucine and L-valine, respectively.</text>
</comment>
<feature type="binding site" evidence="15">
    <location>
        <position position="496"/>
    </location>
    <ligand>
        <name>Mg(2+)</name>
        <dbReference type="ChEBI" id="CHEBI:18420"/>
    </ligand>
</feature>
<evidence type="ECO:0000313" key="19">
    <source>
        <dbReference type="EMBL" id="MFD2320849.1"/>
    </source>
</evidence>
<sequence length="621" mass="64506">MNKKPASPDNVFSESSASASLAAPTTTTSTTGSSPAAATPTPTPTPTPFRSALIRSGTIRATTRSFLHALGQDDEDMERPHIGVFHTGGEMSPCNLNLRDQAQHAKTGIYAGGGTPHECPVVSVSDGLTMAHSGMRFSLVSRELIADSVEASVRGHQWDGIFAIGACDKNLPGLMMGMVRCNVPSVFVHGGSALPGQAPGVHGRDLNVVDTYETIGQVLAGTATAQDLEAMSRACLPTAGACAGQFTANTMGMVSEALGLAPIGSSMVPAVFSERAPLMRRAARQLMQAVWASAEGGGPLPRDIITRRALENACAVVSATGGSTNAALHLPAIAHEAGIRFHLDDVAEIFARTPLIADLRPGGRFLARDVYYVGGAGVILRTLMEQGFVHGDALTFTGRTLAEELADAALPDGEVVRAPGNPITRDGGLTVLKGNLCPDGALLKTAGLKTLAHRGPARVFESEEQAQAAVQAMQYAAGDVIVIRNEGPRGSPGMREMLGITALLYGQGMGDKVALLTDGRFSGATRGLCIGYAGPEAADNGPIAALRDGDLIAIDARADARSITVEIGEAELAARLEQSAAARRQARPLGGVLEKYALTVRPAHQGAVTHSGQVVWLRDDS</sequence>
<evidence type="ECO:0000256" key="11">
    <source>
        <dbReference type="ARBA" id="ARBA00029304"/>
    </source>
</evidence>
<comment type="catalytic activity">
    <reaction evidence="11">
        <text>(2R)-2,3-dihydroxy-3-methylbutanoate = 3-methyl-2-oxobutanoate + H2O</text>
        <dbReference type="Rhea" id="RHEA:24809"/>
        <dbReference type="ChEBI" id="CHEBI:11851"/>
        <dbReference type="ChEBI" id="CHEBI:15377"/>
        <dbReference type="ChEBI" id="CHEBI:49072"/>
        <dbReference type="EC" id="4.2.1.9"/>
    </reaction>
    <physiologicalReaction direction="left-to-right" evidence="11">
        <dbReference type="Rhea" id="RHEA:24810"/>
    </physiologicalReaction>
</comment>
<dbReference type="EC" id="4.2.1.9" evidence="14 15"/>
<evidence type="ECO:0000256" key="16">
    <source>
        <dbReference type="SAM" id="MobiDB-lite"/>
    </source>
</evidence>
<keyword evidence="10 15" id="KW-0100">Branched-chain amino acid biosynthesis</keyword>
<dbReference type="SUPFAM" id="SSF52016">
    <property type="entry name" value="LeuD/IlvD-like"/>
    <property type="match status" value="1"/>
</dbReference>
<feature type="region of interest" description="Disordered" evidence="16">
    <location>
        <begin position="1"/>
        <end position="51"/>
    </location>
</feature>
<dbReference type="InterPro" id="IPR020558">
    <property type="entry name" value="DiOHA_6PGluconate_deHydtase_CS"/>
</dbReference>
<comment type="pathway">
    <text evidence="13 15">Amino-acid biosynthesis; L-isoleucine biosynthesis; L-isoleucine from 2-oxobutanoate: step 3/4.</text>
</comment>
<keyword evidence="5 15" id="KW-0479">Metal-binding</keyword>
<dbReference type="InterPro" id="IPR004404">
    <property type="entry name" value="DihydroxyA_deHydtase"/>
</dbReference>
<evidence type="ECO:0000259" key="18">
    <source>
        <dbReference type="Pfam" id="PF24877"/>
    </source>
</evidence>
<evidence type="ECO:0000256" key="13">
    <source>
        <dbReference type="ARBA" id="ARBA00029437"/>
    </source>
</evidence>
<keyword evidence="3 15" id="KW-0028">Amino-acid biosynthesis</keyword>
<keyword evidence="20" id="KW-1185">Reference proteome</keyword>
<dbReference type="PROSITE" id="PS00887">
    <property type="entry name" value="ILVD_EDD_2"/>
    <property type="match status" value="1"/>
</dbReference>
<dbReference type="PANTHER" id="PTHR21000:SF5">
    <property type="entry name" value="DIHYDROXY-ACID DEHYDRATASE, MITOCHONDRIAL"/>
    <property type="match status" value="1"/>
</dbReference>
<keyword evidence="8 15" id="KW-0411">Iron-sulfur</keyword>
<dbReference type="Gene3D" id="3.50.30.80">
    <property type="entry name" value="IlvD/EDD C-terminal domain-like"/>
    <property type="match status" value="1"/>
</dbReference>
<evidence type="ECO:0000256" key="4">
    <source>
        <dbReference type="ARBA" id="ARBA00022714"/>
    </source>
</evidence>
<dbReference type="EMBL" id="JBHUIG010000020">
    <property type="protein sequence ID" value="MFD2320849.1"/>
    <property type="molecule type" value="Genomic_DNA"/>
</dbReference>
<dbReference type="InterPro" id="IPR000581">
    <property type="entry name" value="ILV_EDD_N"/>
</dbReference>
<dbReference type="PANTHER" id="PTHR21000">
    <property type="entry name" value="DIHYDROXY-ACID DEHYDRATASE DAD"/>
    <property type="match status" value="1"/>
</dbReference>
<evidence type="ECO:0000313" key="20">
    <source>
        <dbReference type="Proteomes" id="UP001597287"/>
    </source>
</evidence>
<evidence type="ECO:0000256" key="3">
    <source>
        <dbReference type="ARBA" id="ARBA00022605"/>
    </source>
</evidence>
<dbReference type="Proteomes" id="UP001597287">
    <property type="component" value="Unassembled WGS sequence"/>
</dbReference>
<evidence type="ECO:0000256" key="9">
    <source>
        <dbReference type="ARBA" id="ARBA00023239"/>
    </source>
</evidence>
<dbReference type="HAMAP" id="MF_00012">
    <property type="entry name" value="IlvD"/>
    <property type="match status" value="1"/>
</dbReference>
<evidence type="ECO:0000256" key="6">
    <source>
        <dbReference type="ARBA" id="ARBA00022842"/>
    </source>
</evidence>
<feature type="binding site" evidence="15">
    <location>
        <position position="94"/>
    </location>
    <ligand>
        <name>[2Fe-2S] cluster</name>
        <dbReference type="ChEBI" id="CHEBI:190135"/>
    </ligand>
</feature>
<dbReference type="RefSeq" id="WP_380105917.1">
    <property type="nucleotide sequence ID" value="NZ_JBHSIH010000001.1"/>
</dbReference>
<evidence type="ECO:0000256" key="10">
    <source>
        <dbReference type="ARBA" id="ARBA00023304"/>
    </source>
</evidence>
<keyword evidence="7 15" id="KW-0408">Iron</keyword>
<comment type="catalytic activity">
    <reaction evidence="15">
        <text>(2R,3R)-2,3-dihydroxy-3-methylpentanoate = (S)-3-methyl-2-oxopentanoate + H2O</text>
        <dbReference type="Rhea" id="RHEA:27694"/>
        <dbReference type="ChEBI" id="CHEBI:15377"/>
        <dbReference type="ChEBI" id="CHEBI:35146"/>
        <dbReference type="ChEBI" id="CHEBI:49258"/>
        <dbReference type="EC" id="4.2.1.9"/>
    </reaction>
</comment>
<feature type="domain" description="Dihydroxy-acid/6-phosphogluconate dehydratase C-terminal" evidence="18">
    <location>
        <begin position="414"/>
        <end position="607"/>
    </location>
</feature>